<dbReference type="Pfam" id="PF16921">
    <property type="entry name" value="Tex_YqgF"/>
    <property type="match status" value="1"/>
</dbReference>
<dbReference type="Gene3D" id="1.10.3500.10">
    <property type="entry name" value="Tex N-terminal region-like"/>
    <property type="match status" value="1"/>
</dbReference>
<feature type="domain" description="Tex protein YqgF-like" evidence="3">
    <location>
        <begin position="307"/>
        <end position="402"/>
    </location>
</feature>
<dbReference type="SUPFAM" id="SSF53098">
    <property type="entry name" value="Ribonuclease H-like"/>
    <property type="match status" value="1"/>
</dbReference>
<comment type="caution">
    <text evidence="5">The sequence shown here is derived from an EMBL/GenBank/DDBJ whole genome shotgun (WGS) entry which is preliminary data.</text>
</comment>
<protein>
    <submittedName>
        <fullName evidence="5">Helix-hairpin-helix domain-containing protein</fullName>
    </submittedName>
</protein>
<feature type="region of interest" description="Disordered" evidence="1">
    <location>
        <begin position="607"/>
        <end position="645"/>
    </location>
</feature>
<dbReference type="PANTHER" id="PTHR10724">
    <property type="entry name" value="30S RIBOSOMAL PROTEIN S1"/>
    <property type="match status" value="1"/>
</dbReference>
<sequence>MSANPDRMASDLAAMTSIPRERILQLLYLWSEGYGNPFIARYRKEWTGGLGERELDELQELSVEQLDEEKRKEEFLIWARKEGIETPALSEFLQRASVWEIRALAPLLRPAFTSAAQNPGSGQPIGSLPETRQPQSTPGKNSQLPHPPGTDSWEQRAFSVVRDLDLFRALMDTACREGEFLLSKVEGASPLPARFSPWVGRSVPIDQVPAEAMLLGSLAEEQNLGYCTLNLPLAQLAIQIEEANPDLLQFGAGGRAASKILDSYLLEPLTQALKDNLLDRAQKAWIDLQCQAFQNLLTQTTGGRGRIAGIHPDFRSGCAVAVIDESGALCDQALLRPHESLKQREASRAYLAELIQRHEISLVAIGKAPAHRDMEALLAEAMALLGETARKPEQVVISEAGGVPSLEEDPDGVVSRNPNVAIALAVARRSQNPLAELVKADPVLLVNSGILPPAGVEKLRKKLTRILVSHVSAARIKLNKAPASLLRYVCGLDEASARRIVEHRKARGSFSSRMDLLEIPGFRGRIFEQAAGFLYLPDGENPLDRSAIHPESYFIVQDLCSRLHMSLETLLGRPEFLEYFEPEDFITQELKASTVADIFAELARLSRDEMDPDPLPGSKISHREPPSGRDEAVEAATDPLIREAQ</sequence>
<dbReference type="Pfam" id="PF17674">
    <property type="entry name" value="HHH_9"/>
    <property type="match status" value="1"/>
</dbReference>
<dbReference type="InterPro" id="IPR010994">
    <property type="entry name" value="RuvA_2-like"/>
</dbReference>
<evidence type="ECO:0000259" key="3">
    <source>
        <dbReference type="Pfam" id="PF16921"/>
    </source>
</evidence>
<dbReference type="GO" id="GO:0003729">
    <property type="term" value="F:mRNA binding"/>
    <property type="evidence" value="ECO:0007669"/>
    <property type="project" value="TreeGrafter"/>
</dbReference>
<feature type="compositionally biased region" description="Polar residues" evidence="1">
    <location>
        <begin position="130"/>
        <end position="144"/>
    </location>
</feature>
<feature type="compositionally biased region" description="Basic and acidic residues" evidence="1">
    <location>
        <begin position="621"/>
        <end position="632"/>
    </location>
</feature>
<dbReference type="InterPro" id="IPR037027">
    <property type="entry name" value="YqgF/RNaseH-like_dom_sf"/>
</dbReference>
<evidence type="ECO:0000313" key="6">
    <source>
        <dbReference type="Proteomes" id="UP000741360"/>
    </source>
</evidence>
<feature type="region of interest" description="Disordered" evidence="1">
    <location>
        <begin position="115"/>
        <end position="153"/>
    </location>
</feature>
<reference evidence="5" key="1">
    <citation type="submission" date="2020-07" db="EMBL/GenBank/DDBJ databases">
        <title>Huge and variable diversity of episymbiotic CPR bacteria and DPANN archaea in groundwater ecosystems.</title>
        <authorList>
            <person name="He C.Y."/>
            <person name="Keren R."/>
            <person name="Whittaker M."/>
            <person name="Farag I.F."/>
            <person name="Doudna J."/>
            <person name="Cate J.H.D."/>
            <person name="Banfield J.F."/>
        </authorList>
    </citation>
    <scope>NUCLEOTIDE SEQUENCE</scope>
    <source>
        <strain evidence="5">NC_groundwater_717_Ag_S-0.2um_59_8</strain>
    </source>
</reference>
<feature type="domain" description="HHH" evidence="4">
    <location>
        <begin position="541"/>
        <end position="608"/>
    </location>
</feature>
<dbReference type="GO" id="GO:0003735">
    <property type="term" value="F:structural constituent of ribosome"/>
    <property type="evidence" value="ECO:0007669"/>
    <property type="project" value="TreeGrafter"/>
</dbReference>
<dbReference type="EMBL" id="JACPSX010000225">
    <property type="protein sequence ID" value="MBI3015713.1"/>
    <property type="molecule type" value="Genomic_DNA"/>
</dbReference>
<feature type="domain" description="Tex-like protein N-terminal" evidence="2">
    <location>
        <begin position="8"/>
        <end position="75"/>
    </location>
</feature>
<dbReference type="Pfam" id="PF12836">
    <property type="entry name" value="HHH_3"/>
    <property type="match status" value="1"/>
</dbReference>
<gene>
    <name evidence="5" type="ORF">HYY65_11805</name>
</gene>
<name>A0A932M160_UNCTE</name>
<dbReference type="Pfam" id="PF09371">
    <property type="entry name" value="Tex_N"/>
    <property type="match status" value="1"/>
</dbReference>
<organism evidence="5 6">
    <name type="scientific">Tectimicrobiota bacterium</name>
    <dbReference type="NCBI Taxonomy" id="2528274"/>
    <lineage>
        <taxon>Bacteria</taxon>
        <taxon>Pseudomonadati</taxon>
        <taxon>Nitrospinota/Tectimicrobiota group</taxon>
        <taxon>Candidatus Tectimicrobiota</taxon>
    </lineage>
</organism>
<dbReference type="Gene3D" id="1.10.150.310">
    <property type="entry name" value="Tex RuvX-like domain-like"/>
    <property type="match status" value="1"/>
</dbReference>
<dbReference type="InterPro" id="IPR018974">
    <property type="entry name" value="Tex-like_N"/>
</dbReference>
<evidence type="ECO:0000259" key="2">
    <source>
        <dbReference type="Pfam" id="PF09371"/>
    </source>
</evidence>
<evidence type="ECO:0000256" key="1">
    <source>
        <dbReference type="SAM" id="MobiDB-lite"/>
    </source>
</evidence>
<dbReference type="AlphaFoldDB" id="A0A932M160"/>
<dbReference type="SUPFAM" id="SSF158832">
    <property type="entry name" value="Tex N-terminal region-like"/>
    <property type="match status" value="1"/>
</dbReference>
<dbReference type="GO" id="GO:0006412">
    <property type="term" value="P:translation"/>
    <property type="evidence" value="ECO:0007669"/>
    <property type="project" value="TreeGrafter"/>
</dbReference>
<dbReference type="Proteomes" id="UP000741360">
    <property type="component" value="Unassembled WGS sequence"/>
</dbReference>
<dbReference type="Gene3D" id="3.30.420.140">
    <property type="entry name" value="YqgF/RNase H-like domain"/>
    <property type="match status" value="1"/>
</dbReference>
<accession>A0A932M160</accession>
<dbReference type="GO" id="GO:0006139">
    <property type="term" value="P:nucleobase-containing compound metabolic process"/>
    <property type="evidence" value="ECO:0007669"/>
    <property type="project" value="InterPro"/>
</dbReference>
<dbReference type="InterPro" id="IPR041692">
    <property type="entry name" value="HHH_9"/>
</dbReference>
<dbReference type="SUPFAM" id="SSF47781">
    <property type="entry name" value="RuvA domain 2-like"/>
    <property type="match status" value="2"/>
</dbReference>
<dbReference type="InterPro" id="IPR032639">
    <property type="entry name" value="Tex_YqgF"/>
</dbReference>
<dbReference type="InterPro" id="IPR012337">
    <property type="entry name" value="RNaseH-like_sf"/>
</dbReference>
<dbReference type="InterPro" id="IPR023323">
    <property type="entry name" value="Tex-like_dom_sf"/>
</dbReference>
<proteinExistence type="predicted"/>
<evidence type="ECO:0000313" key="5">
    <source>
        <dbReference type="EMBL" id="MBI3015713.1"/>
    </source>
</evidence>
<dbReference type="InterPro" id="IPR023319">
    <property type="entry name" value="Tex-like_HTH_dom_sf"/>
</dbReference>
<dbReference type="InterPro" id="IPR050437">
    <property type="entry name" value="Ribos_protein_bS1-like"/>
</dbReference>
<dbReference type="PANTHER" id="PTHR10724:SF10">
    <property type="entry name" value="S1 RNA-BINDING DOMAIN-CONTAINING PROTEIN 1"/>
    <property type="match status" value="1"/>
</dbReference>
<evidence type="ECO:0000259" key="4">
    <source>
        <dbReference type="Pfam" id="PF17674"/>
    </source>
</evidence>
<dbReference type="Gene3D" id="1.10.10.650">
    <property type="entry name" value="RuvA domain 2-like"/>
    <property type="match status" value="1"/>
</dbReference>